<name>D6GQL7_FILAD</name>
<dbReference type="OrthoDB" id="41906at2"/>
<dbReference type="eggNOG" id="COG3681">
    <property type="taxonomic scope" value="Bacteria"/>
</dbReference>
<dbReference type="PANTHER" id="PTHR30501:SF2">
    <property type="entry name" value="UPF0597 PROTEIN YHAM"/>
    <property type="match status" value="1"/>
</dbReference>
<sequence>MNYKELLKSELLPAFGCTEPIALAFVASKVREVLGEIPEHIEISCSGNMIKNAKSVIVPGAGGKKGIEISCALGVLAGNPKKELEVLTDTTPKDIERATEMIQNGYCTIKLVPDVENLYIAIKGTKDDSYATVIVEGKHTNIIHIEKNHNIILHKEKSFQELTYSNFSFDEIYDFAQECDYEDIKPILDLQISYNKAIAEEGIKHSYGANIGKLILEVSDNIEEKARAYAAAGSDARMSGCEMPVIINSGSGNQGITISVPIIIYAEHFKIEADKLYRALIFANLIGLYQKKGIGRLSAYCGVVCAASAGVAGVAFLNNEPTNIIKETLVNSLAGNSGILCDGAKPSCAMKIASSINNAFLGYRQARTDNSFVSGDGIVKETVDETIKTVGHIAKYGMRETDVTILNEMIH</sequence>
<comment type="similarity">
    <text evidence="1">Belongs to the UPF0597 family.</text>
</comment>
<evidence type="ECO:0000313" key="4">
    <source>
        <dbReference type="Proteomes" id="UP000007468"/>
    </source>
</evidence>
<dbReference type="KEGG" id="faa:HMPREF0389_00992"/>
<dbReference type="PATRIC" id="fig|546269.5.peg.1502"/>
<dbReference type="PIRSF" id="PIRSF006054">
    <property type="entry name" value="UCP006054"/>
    <property type="match status" value="1"/>
</dbReference>
<dbReference type="EMBL" id="CP002390">
    <property type="protein sequence ID" value="EFE29070.1"/>
    <property type="molecule type" value="Genomic_DNA"/>
</dbReference>
<dbReference type="GO" id="GO:0019450">
    <property type="term" value="P:L-cysteine catabolic process to pyruvate"/>
    <property type="evidence" value="ECO:0007669"/>
    <property type="project" value="TreeGrafter"/>
</dbReference>
<protein>
    <recommendedName>
        <fullName evidence="1">UPF0597 protein HMPREF0389_00992</fullName>
    </recommendedName>
</protein>
<dbReference type="RefSeq" id="WP_014262980.1">
    <property type="nucleotide sequence ID" value="NC_016630.1"/>
</dbReference>
<dbReference type="InterPro" id="IPR005130">
    <property type="entry name" value="Ser_deHydtase-like_asu"/>
</dbReference>
<dbReference type="InterPro" id="IPR021144">
    <property type="entry name" value="UPF0597"/>
</dbReference>
<feature type="domain" description="Serine dehydratase-like alpha subunit" evidence="2">
    <location>
        <begin position="82"/>
        <end position="407"/>
    </location>
</feature>
<organism evidence="3 4">
    <name type="scientific">Filifactor alocis (strain ATCC 35896 / CCUG 47790 / D40 B5)</name>
    <name type="common">Fusobacterium alocis</name>
    <dbReference type="NCBI Taxonomy" id="546269"/>
    <lineage>
        <taxon>Bacteria</taxon>
        <taxon>Bacillati</taxon>
        <taxon>Bacillota</taxon>
        <taxon>Clostridia</taxon>
        <taxon>Peptostreptococcales</taxon>
        <taxon>Filifactoraceae</taxon>
        <taxon>Filifactor</taxon>
    </lineage>
</organism>
<accession>D6GQL7</accession>
<reference evidence="4" key="1">
    <citation type="submission" date="2010-12" db="EMBL/GenBank/DDBJ databases">
        <title>The genome sequence of Filifactor alocis strain ATCC 35896.</title>
        <authorList>
            <consortium name="The Broad Institute Genome Sequencing Platform"/>
            <person name="Ward D."/>
            <person name="Earl A."/>
            <person name="Feldgarden M."/>
            <person name="Young S.K."/>
            <person name="Gargeya S."/>
            <person name="Zeng Q."/>
            <person name="Alvarado L."/>
            <person name="Berlin A."/>
            <person name="Bochicchio J."/>
            <person name="Chapman S.B."/>
            <person name="Chen Z."/>
            <person name="Freedman E."/>
            <person name="Gellesch M."/>
            <person name="Goldberg J."/>
            <person name="Griggs A."/>
            <person name="Gujja S."/>
            <person name="Heilman E."/>
            <person name="Heiman D."/>
            <person name="Howarth C."/>
            <person name="Mehta T."/>
            <person name="Neiman D."/>
            <person name="Pearson M."/>
            <person name="Roberts A."/>
            <person name="Saif S."/>
            <person name="Shea T."/>
            <person name="Shenoy N."/>
            <person name="Sisk P."/>
            <person name="Stolte C."/>
            <person name="Sykes S."/>
            <person name="White J."/>
            <person name="Yandava C."/>
            <person name="Izard J."/>
            <person name="Blanton J.M."/>
            <person name="Baranova O.V."/>
            <person name="Tanner A.C."/>
            <person name="Dewhirst F.E."/>
            <person name="Haas B."/>
            <person name="Nusbaum C."/>
            <person name="Birren B."/>
        </authorList>
    </citation>
    <scope>NUCLEOTIDE SEQUENCE [LARGE SCALE GENOMIC DNA]</scope>
    <source>
        <strain evidence="4">ATCC 35896 / D40 B5</strain>
    </source>
</reference>
<dbReference type="HAMAP" id="MF_01845">
    <property type="entry name" value="UPF0597"/>
    <property type="match status" value="1"/>
</dbReference>
<evidence type="ECO:0000259" key="2">
    <source>
        <dbReference type="Pfam" id="PF03313"/>
    </source>
</evidence>
<evidence type="ECO:0000256" key="1">
    <source>
        <dbReference type="HAMAP-Rule" id="MF_01845"/>
    </source>
</evidence>
<dbReference type="AlphaFoldDB" id="D6GQL7"/>
<dbReference type="PANTHER" id="PTHR30501">
    <property type="entry name" value="UPF0597 PROTEIN YHAM"/>
    <property type="match status" value="1"/>
</dbReference>
<gene>
    <name evidence="3" type="ordered locus">HMPREF0389_00992</name>
</gene>
<proteinExistence type="inferred from homology"/>
<dbReference type="GO" id="GO:0080146">
    <property type="term" value="F:L-cysteine desulfhydrase activity"/>
    <property type="evidence" value="ECO:0007669"/>
    <property type="project" value="TreeGrafter"/>
</dbReference>
<keyword evidence="4" id="KW-1185">Reference proteome</keyword>
<dbReference type="Proteomes" id="UP000007468">
    <property type="component" value="Chromosome"/>
</dbReference>
<evidence type="ECO:0000313" key="3">
    <source>
        <dbReference type="EMBL" id="EFE29070.1"/>
    </source>
</evidence>
<dbReference type="Pfam" id="PF03313">
    <property type="entry name" value="SDH_alpha"/>
    <property type="match status" value="1"/>
</dbReference>